<keyword evidence="8" id="KW-1185">Reference proteome</keyword>
<evidence type="ECO:0000256" key="1">
    <source>
        <dbReference type="ARBA" id="ARBA00022679"/>
    </source>
</evidence>
<dbReference type="Gene3D" id="1.20.272.10">
    <property type="match status" value="1"/>
</dbReference>
<keyword evidence="1 7" id="KW-0808">Transferase</keyword>
<feature type="domain" description="DNA polymerase III delta N-terminal" evidence="6">
    <location>
        <begin position="25"/>
        <end position="135"/>
    </location>
</feature>
<keyword evidence="5" id="KW-1133">Transmembrane helix</keyword>
<dbReference type="Proteomes" id="UP001205603">
    <property type="component" value="Unassembled WGS sequence"/>
</dbReference>
<dbReference type="Pfam" id="PF06144">
    <property type="entry name" value="DNA_pol3_delta"/>
    <property type="match status" value="1"/>
</dbReference>
<dbReference type="NCBIfam" id="TIGR01128">
    <property type="entry name" value="holA"/>
    <property type="match status" value="1"/>
</dbReference>
<feature type="transmembrane region" description="Helical" evidence="5">
    <location>
        <begin position="248"/>
        <end position="268"/>
    </location>
</feature>
<dbReference type="PANTHER" id="PTHR34388:SF1">
    <property type="entry name" value="DNA POLYMERASE III SUBUNIT DELTA"/>
    <property type="match status" value="1"/>
</dbReference>
<dbReference type="InterPro" id="IPR010372">
    <property type="entry name" value="DNA_pol3_delta_N"/>
</dbReference>
<evidence type="ECO:0000256" key="5">
    <source>
        <dbReference type="SAM" id="Phobius"/>
    </source>
</evidence>
<dbReference type="SUPFAM" id="SSF52540">
    <property type="entry name" value="P-loop containing nucleoside triphosphate hydrolases"/>
    <property type="match status" value="1"/>
</dbReference>
<dbReference type="GO" id="GO:0003887">
    <property type="term" value="F:DNA-directed DNA polymerase activity"/>
    <property type="evidence" value="ECO:0007669"/>
    <property type="project" value="UniProtKB-EC"/>
</dbReference>
<name>A0ABT1MHJ7_9BACT</name>
<evidence type="ECO:0000256" key="2">
    <source>
        <dbReference type="ARBA" id="ARBA00022695"/>
    </source>
</evidence>
<keyword evidence="2 7" id="KW-0548">Nucleotidyltransferase</keyword>
<dbReference type="Gene3D" id="1.10.8.60">
    <property type="match status" value="1"/>
</dbReference>
<dbReference type="PANTHER" id="PTHR34388">
    <property type="entry name" value="DNA POLYMERASE III SUBUNIT DELTA"/>
    <property type="match status" value="1"/>
</dbReference>
<dbReference type="RefSeq" id="WP_255027357.1">
    <property type="nucleotide sequence ID" value="NZ_JANDHW010000007.1"/>
</dbReference>
<gene>
    <name evidence="7" type="primary">holA</name>
    <name evidence="7" type="ORF">NMU02_08400</name>
</gene>
<dbReference type="EMBL" id="JANDHW010000007">
    <property type="protein sequence ID" value="MCP9612108.1"/>
    <property type="molecule type" value="Genomic_DNA"/>
</dbReference>
<evidence type="ECO:0000259" key="6">
    <source>
        <dbReference type="Pfam" id="PF06144"/>
    </source>
</evidence>
<dbReference type="EC" id="2.7.7.7" evidence="7"/>
<evidence type="ECO:0000313" key="7">
    <source>
        <dbReference type="EMBL" id="MCP9612108.1"/>
    </source>
</evidence>
<dbReference type="InterPro" id="IPR005790">
    <property type="entry name" value="DNA_polIII_delta"/>
</dbReference>
<evidence type="ECO:0000256" key="3">
    <source>
        <dbReference type="ARBA" id="ARBA00022705"/>
    </source>
</evidence>
<keyword evidence="5" id="KW-0472">Membrane</keyword>
<keyword evidence="3" id="KW-0235">DNA replication</keyword>
<comment type="caution">
    <text evidence="7">The sequence shown here is derived from an EMBL/GenBank/DDBJ whole genome shotgun (WGS) entry which is preliminary data.</text>
</comment>
<organism evidence="7 8">
    <name type="scientific">Coprobacter tertius</name>
    <dbReference type="NCBI Taxonomy" id="2944915"/>
    <lineage>
        <taxon>Bacteria</taxon>
        <taxon>Pseudomonadati</taxon>
        <taxon>Bacteroidota</taxon>
        <taxon>Bacteroidia</taxon>
        <taxon>Bacteroidales</taxon>
        <taxon>Barnesiellaceae</taxon>
        <taxon>Coprobacter</taxon>
    </lineage>
</organism>
<sequence length="341" mass="38962">MAKKEVDRHLQIISDIRKKNFKPIYLLMGSEPYFIDMITDEIIANALEDADRDFNQTIVYGADVSDISVIINAAKRYPMMAPRQLVVVKEAQLIDKFDDLLYYVQKPLTSTVLVINYKYNTLKNKKIISEIEKAGVVYESRKLYDSEIPGFVSTYLLHKGISIEAKESAMLCDSIGADLSRLTSEIDKLLLTLPENEKRITAADIEKNIGISKDFNNFELLKAIIVRDAAKANLIIQYFEKNPKTNPLVVTISVLFNFYANLMLLYFIPDKSPTGIMSVLKLKSSFQTKDYITALRNYNAFKCIEIISQIRIYDTRSKGIKRAPLTADSDLLRELVYKIIH</sequence>
<keyword evidence="4" id="KW-0239">DNA-directed DNA polymerase</keyword>
<accession>A0ABT1MHJ7</accession>
<dbReference type="Gene3D" id="3.40.50.300">
    <property type="entry name" value="P-loop containing nucleotide triphosphate hydrolases"/>
    <property type="match status" value="1"/>
</dbReference>
<keyword evidence="5" id="KW-0812">Transmembrane</keyword>
<reference evidence="7 8" key="1">
    <citation type="submission" date="2022-07" db="EMBL/GenBank/DDBJ databases">
        <title>Fecal culturing of patients with breast cancer.</title>
        <authorList>
            <person name="Teng N.M.Y."/>
            <person name="Kiu R."/>
            <person name="Evans R."/>
            <person name="Baker D.J."/>
            <person name="Zenner C."/>
            <person name="Robinson S.D."/>
            <person name="Hall L.J."/>
        </authorList>
    </citation>
    <scope>NUCLEOTIDE SEQUENCE [LARGE SCALE GENOMIC DNA]</scope>
    <source>
        <strain evidence="7 8">LH1063</strain>
    </source>
</reference>
<evidence type="ECO:0000313" key="8">
    <source>
        <dbReference type="Proteomes" id="UP001205603"/>
    </source>
</evidence>
<protein>
    <submittedName>
        <fullName evidence="7">DNA polymerase III subunit delta</fullName>
        <ecNumber evidence="7">2.7.7.7</ecNumber>
    </submittedName>
</protein>
<proteinExistence type="predicted"/>
<evidence type="ECO:0000256" key="4">
    <source>
        <dbReference type="ARBA" id="ARBA00022932"/>
    </source>
</evidence>
<dbReference type="InterPro" id="IPR027417">
    <property type="entry name" value="P-loop_NTPase"/>
</dbReference>